<dbReference type="InterPro" id="IPR036986">
    <property type="entry name" value="S4_RNA-bd_sf"/>
</dbReference>
<name>A0A1G9T085_9BACI</name>
<sequence>MNEEIEINTAYIQLGQFLKLANILETGGMVKLFLADYQVLVNGEPENRRGRKLYPGDTVEIEEVGSFTVAKQK</sequence>
<evidence type="ECO:0000313" key="3">
    <source>
        <dbReference type="Proteomes" id="UP000182347"/>
    </source>
</evidence>
<dbReference type="NCBIfam" id="TIGR02988">
    <property type="entry name" value="YaaA_near_RecF"/>
    <property type="match status" value="1"/>
</dbReference>
<dbReference type="InterPro" id="IPR014330">
    <property type="entry name" value="RNA-bd_S4-rel_YaaA"/>
</dbReference>
<accession>A0A1G9T085</accession>
<keyword evidence="3" id="KW-1185">Reference proteome</keyword>
<dbReference type="AlphaFoldDB" id="A0A1G9T085"/>
<organism evidence="2 3">
    <name type="scientific">Sediminibacillus halophilus</name>
    <dbReference type="NCBI Taxonomy" id="482461"/>
    <lineage>
        <taxon>Bacteria</taxon>
        <taxon>Bacillati</taxon>
        <taxon>Bacillota</taxon>
        <taxon>Bacilli</taxon>
        <taxon>Bacillales</taxon>
        <taxon>Bacillaceae</taxon>
        <taxon>Sediminibacillus</taxon>
    </lineage>
</organism>
<protein>
    <submittedName>
        <fullName evidence="2">S4 domain protein YaaA</fullName>
    </submittedName>
</protein>
<dbReference type="OrthoDB" id="9811532at2"/>
<keyword evidence="1" id="KW-0694">RNA-binding</keyword>
<dbReference type="PROSITE" id="PS50889">
    <property type="entry name" value="S4"/>
    <property type="match status" value="1"/>
</dbReference>
<dbReference type="STRING" id="482461.SAMN05216244_2370"/>
<proteinExistence type="predicted"/>
<dbReference type="SUPFAM" id="SSF55174">
    <property type="entry name" value="Alpha-L RNA-binding motif"/>
    <property type="match status" value="1"/>
</dbReference>
<dbReference type="RefSeq" id="WP_074599230.1">
    <property type="nucleotide sequence ID" value="NZ_FNHF01000003.1"/>
</dbReference>
<evidence type="ECO:0000256" key="1">
    <source>
        <dbReference type="PROSITE-ProRule" id="PRU00182"/>
    </source>
</evidence>
<dbReference type="GO" id="GO:0003723">
    <property type="term" value="F:RNA binding"/>
    <property type="evidence" value="ECO:0007669"/>
    <property type="project" value="UniProtKB-KW"/>
</dbReference>
<dbReference type="Pfam" id="PF13275">
    <property type="entry name" value="S4_2"/>
    <property type="match status" value="1"/>
</dbReference>
<dbReference type="EMBL" id="FNHF01000003">
    <property type="protein sequence ID" value="SDM40505.1"/>
    <property type="molecule type" value="Genomic_DNA"/>
</dbReference>
<reference evidence="3" key="1">
    <citation type="submission" date="2016-10" db="EMBL/GenBank/DDBJ databases">
        <authorList>
            <person name="Varghese N."/>
            <person name="Submissions S."/>
        </authorList>
    </citation>
    <scope>NUCLEOTIDE SEQUENCE [LARGE SCALE GENOMIC DNA]</scope>
    <source>
        <strain evidence="3">CGMCC 1.6199</strain>
    </source>
</reference>
<dbReference type="Proteomes" id="UP000182347">
    <property type="component" value="Unassembled WGS sequence"/>
</dbReference>
<dbReference type="Gene3D" id="3.10.290.10">
    <property type="entry name" value="RNA-binding S4 domain"/>
    <property type="match status" value="1"/>
</dbReference>
<gene>
    <name evidence="2" type="ORF">SAMN05216244_2370</name>
</gene>
<evidence type="ECO:0000313" key="2">
    <source>
        <dbReference type="EMBL" id="SDM40505.1"/>
    </source>
</evidence>